<dbReference type="AlphaFoldDB" id="A0A9W6PI22"/>
<evidence type="ECO:0000313" key="2">
    <source>
        <dbReference type="Proteomes" id="UP001165143"/>
    </source>
</evidence>
<sequence length="60" mass="6024">MNDTTSTPGSTAPEPSARRCCLCGAEGPEVAIAGTAERPSGPAIEYWACPACAPTVALLC</sequence>
<reference evidence="1" key="1">
    <citation type="submission" date="2023-02" db="EMBL/GenBank/DDBJ databases">
        <title>Kitasatospora phosalacinea NBRC 14362.</title>
        <authorList>
            <person name="Ichikawa N."/>
            <person name="Sato H."/>
            <person name="Tonouchi N."/>
        </authorList>
    </citation>
    <scope>NUCLEOTIDE SEQUENCE</scope>
    <source>
        <strain evidence="1">NBRC 14362</strain>
    </source>
</reference>
<name>A0A9W6PI22_9ACTN</name>
<dbReference type="Proteomes" id="UP001165143">
    <property type="component" value="Unassembled WGS sequence"/>
</dbReference>
<dbReference type="EMBL" id="BSRX01000017">
    <property type="protein sequence ID" value="GLW55232.1"/>
    <property type="molecule type" value="Genomic_DNA"/>
</dbReference>
<organism evidence="1 2">
    <name type="scientific">Kitasatospora phosalacinea</name>
    <dbReference type="NCBI Taxonomy" id="2065"/>
    <lineage>
        <taxon>Bacteria</taxon>
        <taxon>Bacillati</taxon>
        <taxon>Actinomycetota</taxon>
        <taxon>Actinomycetes</taxon>
        <taxon>Kitasatosporales</taxon>
        <taxon>Streptomycetaceae</taxon>
        <taxon>Kitasatospora</taxon>
    </lineage>
</organism>
<gene>
    <name evidence="1" type="ORF">Kpho01_32430</name>
</gene>
<protein>
    <submittedName>
        <fullName evidence="1">Uncharacterized protein</fullName>
    </submittedName>
</protein>
<accession>A0A9W6PI22</accession>
<evidence type="ECO:0000313" key="1">
    <source>
        <dbReference type="EMBL" id="GLW55232.1"/>
    </source>
</evidence>
<comment type="caution">
    <text evidence="1">The sequence shown here is derived from an EMBL/GenBank/DDBJ whole genome shotgun (WGS) entry which is preliminary data.</text>
</comment>
<proteinExistence type="predicted"/>